<evidence type="ECO:0000313" key="2">
    <source>
        <dbReference type="Proteomes" id="UP000004386"/>
    </source>
</evidence>
<comment type="caution">
    <text evidence="1">The sequence shown here is derived from an EMBL/GenBank/DDBJ whole genome shotgun (WGS) entry which is preliminary data.</text>
</comment>
<organism evidence="1 2">
    <name type="scientific">Brucella intermedia LMG 3301</name>
    <dbReference type="NCBI Taxonomy" id="641118"/>
    <lineage>
        <taxon>Bacteria</taxon>
        <taxon>Pseudomonadati</taxon>
        <taxon>Pseudomonadota</taxon>
        <taxon>Alphaproteobacteria</taxon>
        <taxon>Hyphomicrobiales</taxon>
        <taxon>Brucellaceae</taxon>
        <taxon>Brucella/Ochrobactrum group</taxon>
        <taxon>Brucella</taxon>
    </lineage>
</organism>
<reference evidence="1 2" key="1">
    <citation type="submission" date="2009-05" db="EMBL/GenBank/DDBJ databases">
        <authorList>
            <person name="Setubal J.C."/>
            <person name="Boyle S."/>
            <person name="Crasta O.R."/>
            <person name="Gillespie J.J."/>
            <person name="Kenyon R.W."/>
            <person name="Lu J."/>
            <person name="Mane S."/>
            <person name="Nagrani S."/>
            <person name="Shallom J.M."/>
            <person name="Shallom S."/>
            <person name="Shukla M."/>
            <person name="Snyder E.E."/>
            <person name="Sobral B.W."/>
            <person name="Wattam A.R."/>
            <person name="Will R."/>
            <person name="Williams K."/>
            <person name="Yoo H."/>
            <person name="Munk C."/>
            <person name="Tapia R."/>
            <person name="Green L."/>
            <person name="Rogers Y."/>
            <person name="Detter J.C."/>
            <person name="Bruce D."/>
            <person name="Brettin T.S."/>
            <person name="Tsolis R."/>
        </authorList>
    </citation>
    <scope>NUCLEOTIDE SEQUENCE [LARGE SCALE GENOMIC DNA]</scope>
    <source>
        <strain evidence="1 2">LMG 3301</strain>
    </source>
</reference>
<dbReference type="HOGENOM" id="CLU_2937054_0_0_5"/>
<dbReference type="EMBL" id="ACQA01000002">
    <property type="protein sequence ID" value="EEQ93247.1"/>
    <property type="molecule type" value="Genomic_DNA"/>
</dbReference>
<dbReference type="AlphaFoldDB" id="C4WMT5"/>
<protein>
    <submittedName>
        <fullName evidence="1">Uncharacterized protein</fullName>
    </submittedName>
</protein>
<proteinExistence type="predicted"/>
<evidence type="ECO:0000313" key="1">
    <source>
        <dbReference type="EMBL" id="EEQ93247.1"/>
    </source>
</evidence>
<gene>
    <name evidence="1" type="ORF">OINT_2000388</name>
</gene>
<name>C4WMT5_9HYPH</name>
<accession>C4WMT5</accession>
<dbReference type="Proteomes" id="UP000004386">
    <property type="component" value="Unassembled WGS sequence"/>
</dbReference>
<sequence>MTGCGKTVLHYPSGLDFMGDQAQITPAAEFLRQHFQPEFYSLMPSDSHSRLFQPSRQFVI</sequence>